<reference evidence="2" key="1">
    <citation type="submission" date="2023-03" db="UniProtKB">
        <authorList>
            <consortium name="EnsemblPlants"/>
        </authorList>
    </citation>
    <scope>IDENTIFICATION</scope>
</reference>
<evidence type="ECO:0000256" key="1">
    <source>
        <dbReference type="SAM" id="MobiDB-lite"/>
    </source>
</evidence>
<proteinExistence type="predicted"/>
<sequence length="83" mass="9712">MGLNGVSWRHIKCNEAKQLPNWTFIHQFVLEAEDLQKKNNGADERRTPAEEARRARSVRRSSGSHGRRSHLLSSRLHLLQERR</sequence>
<name>A0A9I9EDN7_CUCME</name>
<accession>A0A9I9EDN7</accession>
<protein>
    <submittedName>
        <fullName evidence="2">Uncharacterized protein</fullName>
    </submittedName>
</protein>
<dbReference type="AlphaFoldDB" id="A0A9I9EDN7"/>
<feature type="region of interest" description="Disordered" evidence="1">
    <location>
        <begin position="35"/>
        <end position="83"/>
    </location>
</feature>
<organism evidence="2">
    <name type="scientific">Cucumis melo</name>
    <name type="common">Muskmelon</name>
    <dbReference type="NCBI Taxonomy" id="3656"/>
    <lineage>
        <taxon>Eukaryota</taxon>
        <taxon>Viridiplantae</taxon>
        <taxon>Streptophyta</taxon>
        <taxon>Embryophyta</taxon>
        <taxon>Tracheophyta</taxon>
        <taxon>Spermatophyta</taxon>
        <taxon>Magnoliopsida</taxon>
        <taxon>eudicotyledons</taxon>
        <taxon>Gunneridae</taxon>
        <taxon>Pentapetalae</taxon>
        <taxon>rosids</taxon>
        <taxon>fabids</taxon>
        <taxon>Cucurbitales</taxon>
        <taxon>Cucurbitaceae</taxon>
        <taxon>Benincaseae</taxon>
        <taxon>Cucumis</taxon>
    </lineage>
</organism>
<evidence type="ECO:0000313" key="2">
    <source>
        <dbReference type="EnsemblPlants" id="MELO3C032298.2.1"/>
    </source>
</evidence>
<dbReference type="EnsemblPlants" id="MELO3C032298.2.1">
    <property type="protein sequence ID" value="MELO3C032298.2.1"/>
    <property type="gene ID" value="MELO3C032298.2"/>
</dbReference>
<dbReference type="Gramene" id="MELO3C032298.2.1">
    <property type="protein sequence ID" value="MELO3C032298.2.1"/>
    <property type="gene ID" value="MELO3C032298.2"/>
</dbReference>
<feature type="compositionally biased region" description="Basic and acidic residues" evidence="1">
    <location>
        <begin position="35"/>
        <end position="54"/>
    </location>
</feature>